<dbReference type="EMBL" id="GDHC01021828">
    <property type="protein sequence ID" value="JAP96800.1"/>
    <property type="molecule type" value="Transcribed_RNA"/>
</dbReference>
<sequence>MLRTRRQKLLTDYEMFISTQVDQTNELARRIQIIAPHETTLLSLLQVLAAGVGSVAYQRIMEASFMPLLAFDAKRHARNEDTEEATSERQNRIMQQALLPYCEKLLLLHRTAIG</sequence>
<reference evidence="2" key="3">
    <citation type="journal article" date="2016" name="Gigascience">
        <title>De novo construction of an expanded transcriptome assembly for the western tarnished plant bug, Lygus hesperus.</title>
        <authorList>
            <person name="Tassone E.E."/>
            <person name="Geib S.M."/>
            <person name="Hall B."/>
            <person name="Fabrick J.A."/>
            <person name="Brent C.S."/>
            <person name="Hull J.J."/>
        </authorList>
    </citation>
    <scope>NUCLEOTIDE SEQUENCE</scope>
</reference>
<evidence type="ECO:0000313" key="1">
    <source>
        <dbReference type="EMBL" id="JAG32824.1"/>
    </source>
</evidence>
<accession>A0A0A9YKV1</accession>
<gene>
    <name evidence="1" type="primary">sgbU</name>
    <name evidence="1" type="ORF">CM83_47714</name>
    <name evidence="2" type="ORF">g.96669</name>
</gene>
<reference evidence="1" key="1">
    <citation type="journal article" date="2014" name="PLoS ONE">
        <title>Transcriptome-Based Identification of ABC Transporters in the Western Tarnished Plant Bug Lygus hesperus.</title>
        <authorList>
            <person name="Hull J.J."/>
            <person name="Chaney K."/>
            <person name="Geib S.M."/>
            <person name="Fabrick J.A."/>
            <person name="Brent C.S."/>
            <person name="Walsh D."/>
            <person name="Lavine L.C."/>
        </authorList>
    </citation>
    <scope>NUCLEOTIDE SEQUENCE</scope>
</reference>
<organism evidence="1">
    <name type="scientific">Lygus hesperus</name>
    <name type="common">Western plant bug</name>
    <dbReference type="NCBI Taxonomy" id="30085"/>
    <lineage>
        <taxon>Eukaryota</taxon>
        <taxon>Metazoa</taxon>
        <taxon>Ecdysozoa</taxon>
        <taxon>Arthropoda</taxon>
        <taxon>Hexapoda</taxon>
        <taxon>Insecta</taxon>
        <taxon>Pterygota</taxon>
        <taxon>Neoptera</taxon>
        <taxon>Paraneoptera</taxon>
        <taxon>Hemiptera</taxon>
        <taxon>Heteroptera</taxon>
        <taxon>Panheteroptera</taxon>
        <taxon>Cimicomorpha</taxon>
        <taxon>Miridae</taxon>
        <taxon>Mirini</taxon>
        <taxon>Lygus</taxon>
    </lineage>
</organism>
<reference evidence="1" key="2">
    <citation type="submission" date="2014-07" db="EMBL/GenBank/DDBJ databases">
        <authorList>
            <person name="Hull J."/>
        </authorList>
    </citation>
    <scope>NUCLEOTIDE SEQUENCE</scope>
</reference>
<evidence type="ECO:0000313" key="2">
    <source>
        <dbReference type="EMBL" id="JAP96800.1"/>
    </source>
</evidence>
<proteinExistence type="predicted"/>
<dbReference type="EMBL" id="GBHO01010780">
    <property type="protein sequence ID" value="JAG32824.1"/>
    <property type="molecule type" value="Transcribed_RNA"/>
</dbReference>
<protein>
    <submittedName>
        <fullName evidence="1">Putative L-ribulose-5-phosphate 3-epimerase sgbU</fullName>
    </submittedName>
</protein>
<name>A0A0A9YKV1_LYGHE</name>
<dbReference type="AlphaFoldDB" id="A0A0A9YKV1"/>